<accession>A0ABR3PNW6</accession>
<dbReference type="SUPFAM" id="SSF57850">
    <property type="entry name" value="RING/U-box"/>
    <property type="match status" value="1"/>
</dbReference>
<keyword evidence="5" id="KW-0862">Zinc</keyword>
<evidence type="ECO:0000256" key="6">
    <source>
        <dbReference type="ARBA" id="ARBA00022989"/>
    </source>
</evidence>
<keyword evidence="12" id="KW-1185">Reference proteome</keyword>
<evidence type="ECO:0000256" key="3">
    <source>
        <dbReference type="ARBA" id="ARBA00022723"/>
    </source>
</evidence>
<evidence type="ECO:0000256" key="2">
    <source>
        <dbReference type="ARBA" id="ARBA00022692"/>
    </source>
</evidence>
<dbReference type="InterPro" id="IPR011016">
    <property type="entry name" value="Znf_RING-CH"/>
</dbReference>
<name>A0ABR3PNW6_9PEZI</name>
<keyword evidence="7 9" id="KW-0472">Membrane</keyword>
<evidence type="ECO:0000256" key="9">
    <source>
        <dbReference type="SAM" id="Phobius"/>
    </source>
</evidence>
<evidence type="ECO:0000256" key="1">
    <source>
        <dbReference type="ARBA" id="ARBA00004141"/>
    </source>
</evidence>
<feature type="domain" description="RING-CH-type" evidence="10">
    <location>
        <begin position="80"/>
        <end position="154"/>
    </location>
</feature>
<feature type="compositionally biased region" description="Low complexity" evidence="8">
    <location>
        <begin position="407"/>
        <end position="416"/>
    </location>
</feature>
<sequence>MSSSMQPRPTSQRRPSPEHTSDSHAQSQPEPRRPRSQSQANSAASSEDSQTVVVNTSSILKEREEASSSLIAPAAAPPHADEEDVKKCWICFSDETEDTPETSEWRDPCPCALVAHEDCLLDWIADMESPSSRKRSLSPPRPVCPQCKTDVYLARPKNYIVESIKALERVSAKVTTPGILMLAFSTIVNACEAHGRYTIFTIFGPEDGLRIMRPVLDDIAHPHQVRNWLDVKTVFNDLLRHWRLRVGLPLITPLLVLSRTHFADSLLPVLPIVFFATQGDTDEPLDFASWPPSASLAMAVLPYLRGAYNAYYERVWAEKERRWLKEIQPRNGRDTADDAANAAQNNRMNDDLNDHLAPGENNFEVRIDAGIWEDWGNAGAVPEAQQQQVAHPFNAPPLADDGPHQQPPQQQQQRIPQQPPAPPVQPAQAENRQERLLSLNTTALAEKLLGALFFPTIASATGELLSVLLPQSWVTKPAAATVTSNLFGRKPAPTGLLQEKWGRSIVGGCLFVVVKDAVMLYVRWKMAMQHRRRRVLDYDRVKKRVVR</sequence>
<keyword evidence="2 9" id="KW-0812">Transmembrane</keyword>
<evidence type="ECO:0000256" key="5">
    <source>
        <dbReference type="ARBA" id="ARBA00022833"/>
    </source>
</evidence>
<dbReference type="PANTHER" id="PTHR46283">
    <property type="entry name" value="E3 UBIQUITIN-PROTEIN LIGASE MARCH5"/>
    <property type="match status" value="1"/>
</dbReference>
<feature type="region of interest" description="Disordered" evidence="8">
    <location>
        <begin position="1"/>
        <end position="55"/>
    </location>
</feature>
<dbReference type="Pfam" id="PF12906">
    <property type="entry name" value="RINGv"/>
    <property type="match status" value="1"/>
</dbReference>
<evidence type="ECO:0000256" key="4">
    <source>
        <dbReference type="ARBA" id="ARBA00022771"/>
    </source>
</evidence>
<dbReference type="InterPro" id="IPR013083">
    <property type="entry name" value="Znf_RING/FYVE/PHD"/>
</dbReference>
<comment type="subcellular location">
    <subcellularLocation>
        <location evidence="1">Membrane</location>
        <topology evidence="1">Multi-pass membrane protein</topology>
    </subcellularLocation>
</comment>
<evidence type="ECO:0000313" key="11">
    <source>
        <dbReference type="EMBL" id="KAL1311235.1"/>
    </source>
</evidence>
<reference evidence="11 12" key="1">
    <citation type="submission" date="2024-07" db="EMBL/GenBank/DDBJ databases">
        <title>Draft sequence of the Neodothiora populina.</title>
        <authorList>
            <person name="Drown D.D."/>
            <person name="Schuette U.S."/>
            <person name="Buechlein A.B."/>
            <person name="Rusch D.R."/>
            <person name="Winton L.W."/>
            <person name="Adams G.A."/>
        </authorList>
    </citation>
    <scope>NUCLEOTIDE SEQUENCE [LARGE SCALE GENOMIC DNA]</scope>
    <source>
        <strain evidence="11 12">CPC 39397</strain>
    </source>
</reference>
<evidence type="ECO:0000313" key="12">
    <source>
        <dbReference type="Proteomes" id="UP001562354"/>
    </source>
</evidence>
<feature type="transmembrane region" description="Helical" evidence="9">
    <location>
        <begin position="501"/>
        <end position="524"/>
    </location>
</feature>
<gene>
    <name evidence="11" type="ORF">AAFC00_001425</name>
</gene>
<organism evidence="11 12">
    <name type="scientific">Neodothiora populina</name>
    <dbReference type="NCBI Taxonomy" id="2781224"/>
    <lineage>
        <taxon>Eukaryota</taxon>
        <taxon>Fungi</taxon>
        <taxon>Dikarya</taxon>
        <taxon>Ascomycota</taxon>
        <taxon>Pezizomycotina</taxon>
        <taxon>Dothideomycetes</taxon>
        <taxon>Dothideomycetidae</taxon>
        <taxon>Dothideales</taxon>
        <taxon>Dothioraceae</taxon>
        <taxon>Neodothiora</taxon>
    </lineage>
</organism>
<dbReference type="Proteomes" id="UP001562354">
    <property type="component" value="Unassembled WGS sequence"/>
</dbReference>
<feature type="compositionally biased region" description="Low complexity" evidence="8">
    <location>
        <begin position="36"/>
        <end position="50"/>
    </location>
</feature>
<keyword evidence="4" id="KW-0863">Zinc-finger</keyword>
<dbReference type="EMBL" id="JBFMKM010000003">
    <property type="protein sequence ID" value="KAL1311235.1"/>
    <property type="molecule type" value="Genomic_DNA"/>
</dbReference>
<feature type="region of interest" description="Disordered" evidence="8">
    <location>
        <begin position="393"/>
        <end position="430"/>
    </location>
</feature>
<feature type="compositionally biased region" description="Low complexity" evidence="8">
    <location>
        <begin position="1"/>
        <end position="14"/>
    </location>
</feature>
<evidence type="ECO:0000256" key="7">
    <source>
        <dbReference type="ARBA" id="ARBA00023136"/>
    </source>
</evidence>
<protein>
    <recommendedName>
        <fullName evidence="10">RING-CH-type domain-containing protein</fullName>
    </recommendedName>
</protein>
<dbReference type="RefSeq" id="XP_069204084.1">
    <property type="nucleotide sequence ID" value="XM_069340613.1"/>
</dbReference>
<dbReference type="GeneID" id="95975128"/>
<keyword evidence="3" id="KW-0479">Metal-binding</keyword>
<evidence type="ECO:0000256" key="8">
    <source>
        <dbReference type="SAM" id="MobiDB-lite"/>
    </source>
</evidence>
<proteinExistence type="predicted"/>
<evidence type="ECO:0000259" key="10">
    <source>
        <dbReference type="PROSITE" id="PS51292"/>
    </source>
</evidence>
<comment type="caution">
    <text evidence="11">The sequence shown here is derived from an EMBL/GenBank/DDBJ whole genome shotgun (WGS) entry which is preliminary data.</text>
</comment>
<dbReference type="Gene3D" id="3.30.40.10">
    <property type="entry name" value="Zinc/RING finger domain, C3HC4 (zinc finger)"/>
    <property type="match status" value="1"/>
</dbReference>
<keyword evidence="6 9" id="KW-1133">Transmembrane helix</keyword>
<dbReference type="PROSITE" id="PS51292">
    <property type="entry name" value="ZF_RING_CH"/>
    <property type="match status" value="1"/>
</dbReference>